<evidence type="ECO:0000256" key="5">
    <source>
        <dbReference type="SAM" id="MobiDB-lite"/>
    </source>
</evidence>
<name>A0A058ZGP1_FONAL</name>
<dbReference type="OrthoDB" id="273181at2759"/>
<dbReference type="EC" id="3.1.3.48" evidence="2"/>
<dbReference type="EMBL" id="KB932201">
    <property type="protein sequence ID" value="KCV72662.1"/>
    <property type="molecule type" value="Genomic_DNA"/>
</dbReference>
<accession>A0A058ZGP1</accession>
<dbReference type="Gene3D" id="3.90.190.10">
    <property type="entry name" value="Protein tyrosine phosphatase superfamily"/>
    <property type="match status" value="1"/>
</dbReference>
<dbReference type="Pfam" id="PF00782">
    <property type="entry name" value="DSPc"/>
    <property type="match status" value="1"/>
</dbReference>
<evidence type="ECO:0000256" key="4">
    <source>
        <dbReference type="ARBA" id="ARBA00022912"/>
    </source>
</evidence>
<evidence type="ECO:0000256" key="1">
    <source>
        <dbReference type="ARBA" id="ARBA00008601"/>
    </source>
</evidence>
<comment type="similarity">
    <text evidence="1">Belongs to the protein-tyrosine phosphatase family. Non-receptor class dual specificity subfamily.</text>
</comment>
<proteinExistence type="inferred from homology"/>
<dbReference type="PROSITE" id="PS00383">
    <property type="entry name" value="TYR_PHOSPHATASE_1"/>
    <property type="match status" value="1"/>
</dbReference>
<evidence type="ECO:0000313" key="7">
    <source>
        <dbReference type="EMBL" id="KCV72662.1"/>
    </source>
</evidence>
<dbReference type="SMART" id="SM00195">
    <property type="entry name" value="DSPc"/>
    <property type="match status" value="1"/>
</dbReference>
<dbReference type="InterPro" id="IPR029021">
    <property type="entry name" value="Prot-tyrosine_phosphatase-like"/>
</dbReference>
<feature type="compositionally biased region" description="Polar residues" evidence="5">
    <location>
        <begin position="10"/>
        <end position="19"/>
    </location>
</feature>
<dbReference type="PANTHER" id="PTHR10159:SF519">
    <property type="entry name" value="DUAL SPECIFICITY PROTEIN PHOSPHATASE MPK3"/>
    <property type="match status" value="1"/>
</dbReference>
<evidence type="ECO:0000259" key="6">
    <source>
        <dbReference type="PROSITE" id="PS50056"/>
    </source>
</evidence>
<dbReference type="GO" id="GO:0004725">
    <property type="term" value="F:protein tyrosine phosphatase activity"/>
    <property type="evidence" value="ECO:0007669"/>
    <property type="project" value="UniProtKB-EC"/>
</dbReference>
<organism evidence="7">
    <name type="scientific">Fonticula alba</name>
    <name type="common">Slime mold</name>
    <dbReference type="NCBI Taxonomy" id="691883"/>
    <lineage>
        <taxon>Eukaryota</taxon>
        <taxon>Rotosphaerida</taxon>
        <taxon>Fonticulaceae</taxon>
        <taxon>Fonticula</taxon>
    </lineage>
</organism>
<gene>
    <name evidence="7" type="ORF">H696_00242</name>
</gene>
<keyword evidence="8" id="KW-1185">Reference proteome</keyword>
<dbReference type="GO" id="GO:0043409">
    <property type="term" value="P:negative regulation of MAPK cascade"/>
    <property type="evidence" value="ECO:0007669"/>
    <property type="project" value="TreeGrafter"/>
</dbReference>
<dbReference type="InterPro" id="IPR000340">
    <property type="entry name" value="Dual-sp_phosphatase_cat-dom"/>
</dbReference>
<evidence type="ECO:0000256" key="2">
    <source>
        <dbReference type="ARBA" id="ARBA00013064"/>
    </source>
</evidence>
<dbReference type="RefSeq" id="XP_009492363.1">
    <property type="nucleotide sequence ID" value="XM_009494088.1"/>
</dbReference>
<evidence type="ECO:0000313" key="8">
    <source>
        <dbReference type="Proteomes" id="UP000030693"/>
    </source>
</evidence>
<dbReference type="CDD" id="cd14498">
    <property type="entry name" value="DSP"/>
    <property type="match status" value="1"/>
</dbReference>
<dbReference type="AlphaFoldDB" id="A0A058ZGP1"/>
<dbReference type="SUPFAM" id="SSF52799">
    <property type="entry name" value="(Phosphotyrosine protein) phosphatases II"/>
    <property type="match status" value="1"/>
</dbReference>
<dbReference type="GO" id="GO:0005737">
    <property type="term" value="C:cytoplasm"/>
    <property type="evidence" value="ECO:0007669"/>
    <property type="project" value="TreeGrafter"/>
</dbReference>
<dbReference type="PROSITE" id="PS50056">
    <property type="entry name" value="TYR_PHOSPHATASE_2"/>
    <property type="match status" value="1"/>
</dbReference>
<feature type="region of interest" description="Disordered" evidence="5">
    <location>
        <begin position="1"/>
        <end position="56"/>
    </location>
</feature>
<dbReference type="PANTHER" id="PTHR10159">
    <property type="entry name" value="DUAL SPECIFICITY PROTEIN PHOSPHATASE"/>
    <property type="match status" value="1"/>
</dbReference>
<dbReference type="STRING" id="691883.A0A058ZGP1"/>
<reference evidence="7" key="1">
    <citation type="submission" date="2013-04" db="EMBL/GenBank/DDBJ databases">
        <title>The Genome Sequence of Fonticula alba ATCC 38817.</title>
        <authorList>
            <consortium name="The Broad Institute Genomics Platform"/>
            <person name="Russ C."/>
            <person name="Cuomo C."/>
            <person name="Burger G."/>
            <person name="Gray M.W."/>
            <person name="Holland P.W.H."/>
            <person name="King N."/>
            <person name="Lang F.B.F."/>
            <person name="Roger A.J."/>
            <person name="Ruiz-Trillo I."/>
            <person name="Brown M."/>
            <person name="Walker B."/>
            <person name="Young S."/>
            <person name="Zeng Q."/>
            <person name="Gargeya S."/>
            <person name="Fitzgerald M."/>
            <person name="Haas B."/>
            <person name="Abouelleil A."/>
            <person name="Allen A.W."/>
            <person name="Alvarado L."/>
            <person name="Arachchi H.M."/>
            <person name="Berlin A.M."/>
            <person name="Chapman S.B."/>
            <person name="Gainer-Dewar J."/>
            <person name="Goldberg J."/>
            <person name="Griggs A."/>
            <person name="Gujja S."/>
            <person name="Hansen M."/>
            <person name="Howarth C."/>
            <person name="Imamovic A."/>
            <person name="Ireland A."/>
            <person name="Larimer J."/>
            <person name="McCowan C."/>
            <person name="Murphy C."/>
            <person name="Pearson M."/>
            <person name="Poon T.W."/>
            <person name="Priest M."/>
            <person name="Roberts A."/>
            <person name="Saif S."/>
            <person name="Shea T."/>
            <person name="Sisk P."/>
            <person name="Sykes S."/>
            <person name="Wortman J."/>
            <person name="Nusbaum C."/>
            <person name="Birren B."/>
        </authorList>
    </citation>
    <scope>NUCLEOTIDE SEQUENCE [LARGE SCALE GENOMIC DNA]</scope>
    <source>
        <strain evidence="7">ATCC 38817</strain>
    </source>
</reference>
<sequence length="385" mass="40982">MSEAHARSSGAWSVASTTPPDDRGLKGLLPGAGTGNPASDLSGPPPPVQPLSPGALEPGLPILPSVYQFSLYPLGHPQPAGSTDDTSASCLADHANCRSMPSDITTPVVHPRTPGLAPLPTTVLPPRPINHHYHTFQFEHKSSLGQGPDDTIDLIVPGLYLSGVGGACSRDRIDRLGIRTFLNLSMTAETRTPYLVGSPGALCAPSSETFGVCRHAGPGLECAYVSPSAAERHGNTCAFDRPPIVEADPSLQFRANPGQMDMLAHGRFRQHRINPYRPTIIPAADEGAPYTFHWLPIEDRAQQLVLPVLPATVSLIAACLERGEPILVHCNAGVSRSATVVLAFLICHFGWTLRFAMDHVAACRPIARCVCFPAIALPSPFAWVH</sequence>
<keyword evidence="3" id="KW-0378">Hydrolase</keyword>
<dbReference type="InterPro" id="IPR000387">
    <property type="entry name" value="Tyr_Pase_dom"/>
</dbReference>
<dbReference type="InterPro" id="IPR016130">
    <property type="entry name" value="Tyr_Pase_AS"/>
</dbReference>
<protein>
    <recommendedName>
        <fullName evidence="2">protein-tyrosine-phosphatase</fullName>
        <ecNumber evidence="2">3.1.3.48</ecNumber>
    </recommendedName>
</protein>
<evidence type="ECO:0000256" key="3">
    <source>
        <dbReference type="ARBA" id="ARBA00022801"/>
    </source>
</evidence>
<dbReference type="InterPro" id="IPR020422">
    <property type="entry name" value="TYR_PHOSPHATASE_DUAL_dom"/>
</dbReference>
<dbReference type="Proteomes" id="UP000030693">
    <property type="component" value="Unassembled WGS sequence"/>
</dbReference>
<dbReference type="GeneID" id="20524967"/>
<dbReference type="eggNOG" id="KOG1716">
    <property type="taxonomic scope" value="Eukaryota"/>
</dbReference>
<feature type="domain" description="Tyrosine specific protein phosphatases" evidence="6">
    <location>
        <begin position="306"/>
        <end position="365"/>
    </location>
</feature>
<keyword evidence="4" id="KW-0904">Protein phosphatase</keyword>